<keyword evidence="2" id="KW-1185">Reference proteome</keyword>
<accession>A0A7J7ISD0</accession>
<name>A0A7J7ISD0_BUGNE</name>
<protein>
    <submittedName>
        <fullName evidence="1">Uncharacterized protein</fullName>
    </submittedName>
</protein>
<organism evidence="1 2">
    <name type="scientific">Bugula neritina</name>
    <name type="common">Brown bryozoan</name>
    <name type="synonym">Sertularia neritina</name>
    <dbReference type="NCBI Taxonomy" id="10212"/>
    <lineage>
        <taxon>Eukaryota</taxon>
        <taxon>Metazoa</taxon>
        <taxon>Spiralia</taxon>
        <taxon>Lophotrochozoa</taxon>
        <taxon>Bryozoa</taxon>
        <taxon>Gymnolaemata</taxon>
        <taxon>Cheilostomatida</taxon>
        <taxon>Flustrina</taxon>
        <taxon>Buguloidea</taxon>
        <taxon>Bugulidae</taxon>
        <taxon>Bugula</taxon>
    </lineage>
</organism>
<dbReference type="AlphaFoldDB" id="A0A7J7ISD0"/>
<evidence type="ECO:0000313" key="2">
    <source>
        <dbReference type="Proteomes" id="UP000593567"/>
    </source>
</evidence>
<proteinExistence type="predicted"/>
<dbReference type="EMBL" id="VXIV02003532">
    <property type="protein sequence ID" value="KAF6016477.1"/>
    <property type="molecule type" value="Genomic_DNA"/>
</dbReference>
<comment type="caution">
    <text evidence="1">The sequence shown here is derived from an EMBL/GenBank/DDBJ whole genome shotgun (WGS) entry which is preliminary data.</text>
</comment>
<evidence type="ECO:0000313" key="1">
    <source>
        <dbReference type="EMBL" id="KAF6016477.1"/>
    </source>
</evidence>
<sequence>MLSKVRLLLQRLVNNSRLSQHSYQIQSQIQCDKLEFNSFHTHTVIQPQFQKQRDRQTGLKLSFRRLANTFKFAGNLTDSPSCTCTSALKSKNSSSSTYSTLCPQLDLHYPAYRHNAIGSRKLATAAG</sequence>
<reference evidence="1" key="1">
    <citation type="submission" date="2020-06" db="EMBL/GenBank/DDBJ databases">
        <title>Draft genome of Bugula neritina, a colonial animal packing powerful symbionts and potential medicines.</title>
        <authorList>
            <person name="Rayko M."/>
        </authorList>
    </citation>
    <scope>NUCLEOTIDE SEQUENCE [LARGE SCALE GENOMIC DNA]</scope>
    <source>
        <strain evidence="1">Kwan_BN1</strain>
    </source>
</reference>
<dbReference type="Proteomes" id="UP000593567">
    <property type="component" value="Unassembled WGS sequence"/>
</dbReference>
<gene>
    <name evidence="1" type="ORF">EB796_025221</name>
</gene>